<keyword evidence="16" id="KW-0479">Metal-binding</keyword>
<keyword evidence="8 16" id="KW-0808">Transferase</keyword>
<comment type="subcellular location">
    <subcellularLocation>
        <location evidence="3 16">Cytoplasm</location>
    </subcellularLocation>
</comment>
<dbReference type="GO" id="GO:0004594">
    <property type="term" value="F:pantothenate kinase activity"/>
    <property type="evidence" value="ECO:0007669"/>
    <property type="project" value="UniProtKB-UniRule"/>
</dbReference>
<feature type="binding site" evidence="16">
    <location>
        <begin position="6"/>
        <end position="13"/>
    </location>
    <ligand>
        <name>ATP</name>
        <dbReference type="ChEBI" id="CHEBI:30616"/>
    </ligand>
</feature>
<evidence type="ECO:0000256" key="1">
    <source>
        <dbReference type="ARBA" id="ARBA00001206"/>
    </source>
</evidence>
<evidence type="ECO:0000256" key="8">
    <source>
        <dbReference type="ARBA" id="ARBA00022679"/>
    </source>
</evidence>
<comment type="cofactor">
    <cofactor evidence="16">
        <name>NH4(+)</name>
        <dbReference type="ChEBI" id="CHEBI:28938"/>
    </cofactor>
    <cofactor evidence="16">
        <name>K(+)</name>
        <dbReference type="ChEBI" id="CHEBI:29103"/>
    </cofactor>
    <text evidence="16">A monovalent cation. Ammonium or potassium.</text>
</comment>
<keyword evidence="7 16" id="KW-0963">Cytoplasm</keyword>
<protein>
    <recommendedName>
        <fullName evidence="15 16">Type III pantothenate kinase</fullName>
        <ecNumber evidence="6 16">2.7.1.33</ecNumber>
    </recommendedName>
    <alternativeName>
        <fullName evidence="16">PanK-III</fullName>
    </alternativeName>
    <alternativeName>
        <fullName evidence="16">Pantothenic acid kinase</fullName>
    </alternativeName>
</protein>
<evidence type="ECO:0000256" key="9">
    <source>
        <dbReference type="ARBA" id="ARBA00022741"/>
    </source>
</evidence>
<comment type="caution">
    <text evidence="17">The sequence shown here is derived from an EMBL/GenBank/DDBJ whole genome shotgun (WGS) entry which is preliminary data.</text>
</comment>
<sequence>MFLALDIGNTNVTWGVFDGDRLAAHGKVSTDAAQPPSHYADALRDLFAASDVDPSDLRGAMVASVVRGMSKTVREAVRRLTGRDPAEARADMDLIRVAAPHPERVGIDRLLSAAAAFAAGGGPVVVADLGTALTVDLVSGEGVFSGGAIAPGLRLCLEALHLKTSLLPRVDLSPPASVLGISTPDCIRSGVVYGAAGMVEGLVRRVAACAEGPARTALTGGDAVFLSPYLTLPHELDPHLVLRGLLLVHRRT</sequence>
<evidence type="ECO:0000256" key="7">
    <source>
        <dbReference type="ARBA" id="ARBA00022490"/>
    </source>
</evidence>
<comment type="subunit">
    <text evidence="5 16">Homodimer.</text>
</comment>
<comment type="similarity">
    <text evidence="14 16">Belongs to the type III pantothenate kinase family.</text>
</comment>
<evidence type="ECO:0000256" key="12">
    <source>
        <dbReference type="ARBA" id="ARBA00022958"/>
    </source>
</evidence>
<keyword evidence="9 16" id="KW-0547">Nucleotide-binding</keyword>
<comment type="catalytic activity">
    <reaction evidence="1 16">
        <text>(R)-pantothenate + ATP = (R)-4'-phosphopantothenate + ADP + H(+)</text>
        <dbReference type="Rhea" id="RHEA:16373"/>
        <dbReference type="ChEBI" id="CHEBI:10986"/>
        <dbReference type="ChEBI" id="CHEBI:15378"/>
        <dbReference type="ChEBI" id="CHEBI:29032"/>
        <dbReference type="ChEBI" id="CHEBI:30616"/>
        <dbReference type="ChEBI" id="CHEBI:456216"/>
        <dbReference type="EC" id="2.7.1.33"/>
    </reaction>
</comment>
<feature type="binding site" evidence="16">
    <location>
        <position position="128"/>
    </location>
    <ligand>
        <name>K(+)</name>
        <dbReference type="ChEBI" id="CHEBI:29103"/>
    </ligand>
</feature>
<keyword evidence="13 16" id="KW-0173">Coenzyme A biosynthesis</keyword>
<evidence type="ECO:0000256" key="6">
    <source>
        <dbReference type="ARBA" id="ARBA00012102"/>
    </source>
</evidence>
<dbReference type="GO" id="GO:0046872">
    <property type="term" value="F:metal ion binding"/>
    <property type="evidence" value="ECO:0007669"/>
    <property type="project" value="UniProtKB-KW"/>
</dbReference>
<dbReference type="UniPathway" id="UPA00241">
    <property type="reaction ID" value="UER00352"/>
</dbReference>
<feature type="binding site" evidence="16">
    <location>
        <position position="131"/>
    </location>
    <ligand>
        <name>ATP</name>
        <dbReference type="ChEBI" id="CHEBI:30616"/>
    </ligand>
</feature>
<reference evidence="17 18" key="1">
    <citation type="journal article" date="2016" name="Nat. Commun.">
        <title>Thousands of microbial genomes shed light on interconnected biogeochemical processes in an aquifer system.</title>
        <authorList>
            <person name="Anantharaman K."/>
            <person name="Brown C.T."/>
            <person name="Hug L.A."/>
            <person name="Sharon I."/>
            <person name="Castelle C.J."/>
            <person name="Probst A.J."/>
            <person name="Thomas B.C."/>
            <person name="Singh A."/>
            <person name="Wilkins M.J."/>
            <person name="Karaoz U."/>
            <person name="Brodie E.L."/>
            <person name="Williams K.H."/>
            <person name="Hubbard S.S."/>
            <person name="Banfield J.F."/>
        </authorList>
    </citation>
    <scope>NUCLEOTIDE SEQUENCE [LARGE SCALE GENOMIC DNA]</scope>
    <source>
        <strain evidence="18">RIFCSPLOWO2_12_FULL_64_10</strain>
    </source>
</reference>
<dbReference type="HAMAP" id="MF_01274">
    <property type="entry name" value="Pantothen_kinase_3"/>
    <property type="match status" value="1"/>
</dbReference>
<keyword evidence="10 16" id="KW-0418">Kinase</keyword>
<dbReference type="Pfam" id="PF03309">
    <property type="entry name" value="Pan_kinase"/>
    <property type="match status" value="1"/>
</dbReference>
<dbReference type="GO" id="GO:0005737">
    <property type="term" value="C:cytoplasm"/>
    <property type="evidence" value="ECO:0007669"/>
    <property type="project" value="UniProtKB-SubCell"/>
</dbReference>
<proteinExistence type="inferred from homology"/>
<gene>
    <name evidence="16" type="primary">coaX</name>
    <name evidence="17" type="ORF">A3F84_02145</name>
</gene>
<name>A0A1F6D771_HANXR</name>
<dbReference type="CDD" id="cd24015">
    <property type="entry name" value="ASKHA_NBD_PanK-III"/>
    <property type="match status" value="1"/>
</dbReference>
<evidence type="ECO:0000256" key="14">
    <source>
        <dbReference type="ARBA" id="ARBA00038036"/>
    </source>
</evidence>
<dbReference type="Proteomes" id="UP000178606">
    <property type="component" value="Unassembled WGS sequence"/>
</dbReference>
<organism evidence="17 18">
    <name type="scientific">Handelsmanbacteria sp. (strain RIFCSPLOWO2_12_FULL_64_10)</name>
    <dbReference type="NCBI Taxonomy" id="1817868"/>
    <lineage>
        <taxon>Bacteria</taxon>
        <taxon>Candidatus Handelsmaniibacteriota</taxon>
    </lineage>
</organism>
<dbReference type="SUPFAM" id="SSF53067">
    <property type="entry name" value="Actin-like ATPase domain"/>
    <property type="match status" value="2"/>
</dbReference>
<dbReference type="PANTHER" id="PTHR34265:SF1">
    <property type="entry name" value="TYPE III PANTOTHENATE KINASE"/>
    <property type="match status" value="1"/>
</dbReference>
<comment type="function">
    <text evidence="16">Catalyzes the phosphorylation of pantothenate (Pan), the first step in CoA biosynthesis.</text>
</comment>
<evidence type="ECO:0000256" key="16">
    <source>
        <dbReference type="HAMAP-Rule" id="MF_01274"/>
    </source>
</evidence>
<feature type="active site" description="Proton acceptor" evidence="16">
    <location>
        <position position="108"/>
    </location>
</feature>
<evidence type="ECO:0000256" key="2">
    <source>
        <dbReference type="ARBA" id="ARBA00001958"/>
    </source>
</evidence>
<dbReference type="GO" id="GO:0005524">
    <property type="term" value="F:ATP binding"/>
    <property type="evidence" value="ECO:0007669"/>
    <property type="project" value="UniProtKB-UniRule"/>
</dbReference>
<dbReference type="InterPro" id="IPR004619">
    <property type="entry name" value="Type_III_PanK"/>
</dbReference>
<dbReference type="NCBIfam" id="TIGR00671">
    <property type="entry name" value="baf"/>
    <property type="match status" value="1"/>
</dbReference>
<keyword evidence="11 16" id="KW-0067">ATP-binding</keyword>
<evidence type="ECO:0000256" key="5">
    <source>
        <dbReference type="ARBA" id="ARBA00011738"/>
    </source>
</evidence>
<feature type="binding site" evidence="16">
    <location>
        <begin position="106"/>
        <end position="109"/>
    </location>
    <ligand>
        <name>substrate</name>
    </ligand>
</feature>
<keyword evidence="12 16" id="KW-0630">Potassium</keyword>
<dbReference type="GO" id="GO:0015937">
    <property type="term" value="P:coenzyme A biosynthetic process"/>
    <property type="evidence" value="ECO:0007669"/>
    <property type="project" value="UniProtKB-UniRule"/>
</dbReference>
<accession>A0A1F6D771</accession>
<evidence type="ECO:0000256" key="13">
    <source>
        <dbReference type="ARBA" id="ARBA00022993"/>
    </source>
</evidence>
<evidence type="ECO:0000256" key="11">
    <source>
        <dbReference type="ARBA" id="ARBA00022840"/>
    </source>
</evidence>
<evidence type="ECO:0000256" key="4">
    <source>
        <dbReference type="ARBA" id="ARBA00005225"/>
    </source>
</evidence>
<comment type="pathway">
    <text evidence="4 16">Cofactor biosynthesis; coenzyme A biosynthesis; CoA from (R)-pantothenate: step 1/5.</text>
</comment>
<evidence type="ECO:0000313" key="17">
    <source>
        <dbReference type="EMBL" id="OGG57279.1"/>
    </source>
</evidence>
<evidence type="ECO:0000256" key="3">
    <source>
        <dbReference type="ARBA" id="ARBA00004496"/>
    </source>
</evidence>
<dbReference type="InterPro" id="IPR043129">
    <property type="entry name" value="ATPase_NBD"/>
</dbReference>
<dbReference type="EMBL" id="MFKF01000002">
    <property type="protein sequence ID" value="OGG57279.1"/>
    <property type="molecule type" value="Genomic_DNA"/>
</dbReference>
<comment type="cofactor">
    <cofactor evidence="2">
        <name>K(+)</name>
        <dbReference type="ChEBI" id="CHEBI:29103"/>
    </cofactor>
</comment>
<dbReference type="Gene3D" id="3.30.420.40">
    <property type="match status" value="2"/>
</dbReference>
<dbReference type="AlphaFoldDB" id="A0A1F6D771"/>
<comment type="caution">
    <text evidence="16">Lacks conserved residue(s) required for the propagation of feature annotation.</text>
</comment>
<evidence type="ECO:0000313" key="18">
    <source>
        <dbReference type="Proteomes" id="UP000178606"/>
    </source>
</evidence>
<feature type="binding site" evidence="16">
    <location>
        <position position="183"/>
    </location>
    <ligand>
        <name>substrate</name>
    </ligand>
</feature>
<dbReference type="PANTHER" id="PTHR34265">
    <property type="entry name" value="TYPE III PANTOTHENATE KINASE"/>
    <property type="match status" value="1"/>
</dbReference>
<evidence type="ECO:0000256" key="10">
    <source>
        <dbReference type="ARBA" id="ARBA00022777"/>
    </source>
</evidence>
<evidence type="ECO:0000256" key="15">
    <source>
        <dbReference type="ARBA" id="ARBA00040883"/>
    </source>
</evidence>
<dbReference type="EC" id="2.7.1.33" evidence="6 16"/>